<dbReference type="InterPro" id="IPR045584">
    <property type="entry name" value="Pilin-like"/>
</dbReference>
<dbReference type="OrthoDB" id="190214at2"/>
<keyword evidence="1" id="KW-1133">Transmembrane helix</keyword>
<keyword evidence="1" id="KW-0472">Membrane</keyword>
<dbReference type="InterPro" id="IPR019836">
    <property type="entry name" value="Verru/Chthon_D"/>
</dbReference>
<keyword evidence="1" id="KW-0812">Transmembrane</keyword>
<evidence type="ECO:0000313" key="3">
    <source>
        <dbReference type="Proteomes" id="UP000253426"/>
    </source>
</evidence>
<comment type="caution">
    <text evidence="2">The sequence shown here is derived from an EMBL/GenBank/DDBJ whole genome shotgun (WGS) entry which is preliminary data.</text>
</comment>
<accession>A0A366HPH0</accession>
<dbReference type="NCBIfam" id="TIGR02532">
    <property type="entry name" value="IV_pilin_GFxxxE"/>
    <property type="match status" value="1"/>
</dbReference>
<dbReference type="Proteomes" id="UP000253426">
    <property type="component" value="Unassembled WGS sequence"/>
</dbReference>
<dbReference type="EMBL" id="QNRR01000005">
    <property type="protein sequence ID" value="RBP43875.1"/>
    <property type="molecule type" value="Genomic_DNA"/>
</dbReference>
<protein>
    <submittedName>
        <fullName evidence="2">Uncharacterized protein (TIGR02596 family)</fullName>
    </submittedName>
</protein>
<dbReference type="RefSeq" id="WP_113959337.1">
    <property type="nucleotide sequence ID" value="NZ_QNRR01000005.1"/>
</dbReference>
<proteinExistence type="predicted"/>
<sequence length="216" mass="23546">MHTHHVTFSPASHRRKAHGFTLVEVLVVVSIMALMLAMVGLTVPGSIASQKLSGMARQVASDLDHATMIAQRDNKPVEVRFYRCSEAGIGGLDEGKEFRAYQIATITGWDAEGKPKIAFTQEVQRLPAGIVFTPNPNHTTLLAKTPVQAGPNDADIGESYEYISYIIRPDGGTTLPRPQKTVLTLVQQKHLGGQGDLPPDFRSIVVNPYNGQVTLY</sequence>
<dbReference type="Pfam" id="PF07963">
    <property type="entry name" value="N_methyl"/>
    <property type="match status" value="1"/>
</dbReference>
<keyword evidence="3" id="KW-1185">Reference proteome</keyword>
<dbReference type="NCBIfam" id="TIGR02596">
    <property type="entry name" value="Verru_Chthon cassette protein D"/>
    <property type="match status" value="1"/>
</dbReference>
<dbReference type="AlphaFoldDB" id="A0A366HPH0"/>
<organism evidence="2 3">
    <name type="scientific">Roseimicrobium gellanilyticum</name>
    <dbReference type="NCBI Taxonomy" id="748857"/>
    <lineage>
        <taxon>Bacteria</taxon>
        <taxon>Pseudomonadati</taxon>
        <taxon>Verrucomicrobiota</taxon>
        <taxon>Verrucomicrobiia</taxon>
        <taxon>Verrucomicrobiales</taxon>
        <taxon>Verrucomicrobiaceae</taxon>
        <taxon>Roseimicrobium</taxon>
    </lineage>
</organism>
<dbReference type="SUPFAM" id="SSF54523">
    <property type="entry name" value="Pili subunits"/>
    <property type="match status" value="1"/>
</dbReference>
<dbReference type="PROSITE" id="PS00409">
    <property type="entry name" value="PROKAR_NTER_METHYL"/>
    <property type="match status" value="1"/>
</dbReference>
<feature type="transmembrane region" description="Helical" evidence="1">
    <location>
        <begin position="21"/>
        <end position="43"/>
    </location>
</feature>
<dbReference type="InterPro" id="IPR012902">
    <property type="entry name" value="N_methyl_site"/>
</dbReference>
<name>A0A366HPH0_9BACT</name>
<gene>
    <name evidence="2" type="ORF">DES53_105274</name>
</gene>
<evidence type="ECO:0000256" key="1">
    <source>
        <dbReference type="SAM" id="Phobius"/>
    </source>
</evidence>
<evidence type="ECO:0000313" key="2">
    <source>
        <dbReference type="EMBL" id="RBP43875.1"/>
    </source>
</evidence>
<reference evidence="2 3" key="1">
    <citation type="submission" date="2018-06" db="EMBL/GenBank/DDBJ databases">
        <title>Genomic Encyclopedia of Type Strains, Phase IV (KMG-IV): sequencing the most valuable type-strain genomes for metagenomic binning, comparative biology and taxonomic classification.</title>
        <authorList>
            <person name="Goeker M."/>
        </authorList>
    </citation>
    <scope>NUCLEOTIDE SEQUENCE [LARGE SCALE GENOMIC DNA]</scope>
    <source>
        <strain evidence="2 3">DSM 25532</strain>
    </source>
</reference>